<name>A0A1X0R2G5_RHIZD</name>
<proteinExistence type="predicted"/>
<organism evidence="1">
    <name type="scientific">Rhizopus microsporus var. microsporus</name>
    <dbReference type="NCBI Taxonomy" id="86635"/>
    <lineage>
        <taxon>Eukaryota</taxon>
        <taxon>Fungi</taxon>
        <taxon>Fungi incertae sedis</taxon>
        <taxon>Mucoromycota</taxon>
        <taxon>Mucoromycotina</taxon>
        <taxon>Mucoromycetes</taxon>
        <taxon>Mucorales</taxon>
        <taxon>Mucorineae</taxon>
        <taxon>Rhizopodaceae</taxon>
        <taxon>Rhizopus</taxon>
    </lineage>
</organism>
<dbReference type="VEuPathDB" id="FungiDB:BCV72DRAFT_305752"/>
<dbReference type="EMBL" id="KV921928">
    <property type="protein sequence ID" value="ORE06184.1"/>
    <property type="molecule type" value="Genomic_DNA"/>
</dbReference>
<gene>
    <name evidence="1" type="ORF">BCV72DRAFT_305752</name>
</gene>
<sequence length="124" mass="13758">MDALPKDLFTVVINPKTAMNIPLGSIINPLWTFQLRPSILKLSASSVYIIDSELHFTRSCSNIEIAQSSRLVKMFLKVIQDGHLQLAPFFLRTCIAQSLAHLASPAYIPKSLPNLRLPSSLSLI</sequence>
<dbReference type="Proteomes" id="UP000242414">
    <property type="component" value="Unassembled WGS sequence"/>
</dbReference>
<protein>
    <submittedName>
        <fullName evidence="1">Uncharacterized protein</fullName>
    </submittedName>
</protein>
<accession>A0A1X0R2G5</accession>
<dbReference type="AlphaFoldDB" id="A0A1X0R2G5"/>
<evidence type="ECO:0000313" key="1">
    <source>
        <dbReference type="EMBL" id="ORE06184.1"/>
    </source>
</evidence>
<reference evidence="1" key="1">
    <citation type="journal article" date="2016" name="Proc. Natl. Acad. Sci. U.S.A.">
        <title>Lipid metabolic changes in an early divergent fungus govern the establishment of a mutualistic symbiosis with endobacteria.</title>
        <authorList>
            <person name="Lastovetsky O.A."/>
            <person name="Gaspar M.L."/>
            <person name="Mondo S.J."/>
            <person name="LaButti K.M."/>
            <person name="Sandor L."/>
            <person name="Grigoriev I.V."/>
            <person name="Henry S.A."/>
            <person name="Pawlowska T.E."/>
        </authorList>
    </citation>
    <scope>NUCLEOTIDE SEQUENCE [LARGE SCALE GENOMIC DNA]</scope>
    <source>
        <strain evidence="1">ATCC 52814</strain>
    </source>
</reference>